<dbReference type="AlphaFoldDB" id="A0A9N6ZFQ9"/>
<dbReference type="EMBL" id="OC986292">
    <property type="protein sequence ID" value="CAG4642947.1"/>
    <property type="molecule type" value="Genomic_DNA"/>
</dbReference>
<sequence>MSGLLRFAISVKSIPSGFPRFSRIGENVSWKKTGHSAQLSTKYIWDVNTKVIKDTVIYSYENQKFHKLLNIFAVGQFGFWLLTATVSMSMRDTPVSKNNESEIWYKQVNLGEKKFKNGITAMYIAVGMAILCGSWMYSLRSINNIILCKGGKDVILTTYGPYFKLRSLNIPLENVSAVQLRSKASNQLPIKVKGYKLYFLVDLKGQLKDPALFDASVGLKRILK</sequence>
<dbReference type="GO" id="GO:0007399">
    <property type="term" value="P:nervous system development"/>
    <property type="evidence" value="ECO:0007669"/>
    <property type="project" value="TreeGrafter"/>
</dbReference>
<evidence type="ECO:0000313" key="2">
    <source>
        <dbReference type="EMBL" id="CAG4642947.1"/>
    </source>
</evidence>
<name>A0A9N6ZFQ9_9CRUS</name>
<dbReference type="GO" id="GO:0005739">
    <property type="term" value="C:mitochondrion"/>
    <property type="evidence" value="ECO:0007669"/>
    <property type="project" value="TreeGrafter"/>
</dbReference>
<protein>
    <submittedName>
        <fullName evidence="2">EOG090X0JX7</fullName>
    </submittedName>
</protein>
<gene>
    <name evidence="2" type="primary">EOG090X0JX7</name>
</gene>
<dbReference type="PANTHER" id="PTHR14549:SF2">
    <property type="entry name" value="TRANSMEMBRANE PROTEIN 223"/>
    <property type="match status" value="1"/>
</dbReference>
<dbReference type="PANTHER" id="PTHR14549">
    <property type="entry name" value="TRANSMEMBRANE PROTEIN 223"/>
    <property type="match status" value="1"/>
</dbReference>
<proteinExistence type="predicted"/>
<keyword evidence="1" id="KW-0472">Membrane</keyword>
<dbReference type="Pfam" id="PF06979">
    <property type="entry name" value="TMEM70"/>
    <property type="match status" value="1"/>
</dbReference>
<dbReference type="InterPro" id="IPR045325">
    <property type="entry name" value="TMEM70/TMEM186/TMEM223"/>
</dbReference>
<accession>A0A9N6ZFQ9</accession>
<reference evidence="2" key="1">
    <citation type="submission" date="2021-04" db="EMBL/GenBank/DDBJ databases">
        <authorList>
            <person name="Cornetti L."/>
        </authorList>
    </citation>
    <scope>NUCLEOTIDE SEQUENCE</scope>
</reference>
<feature type="transmembrane region" description="Helical" evidence="1">
    <location>
        <begin position="119"/>
        <end position="139"/>
    </location>
</feature>
<keyword evidence="1" id="KW-1133">Transmembrane helix</keyword>
<feature type="transmembrane region" description="Helical" evidence="1">
    <location>
        <begin position="68"/>
        <end position="90"/>
    </location>
</feature>
<dbReference type="InterPro" id="IPR026100">
    <property type="entry name" value="Tmem223"/>
</dbReference>
<organism evidence="2">
    <name type="scientific">Evadne anonyx</name>
    <dbReference type="NCBI Taxonomy" id="141404"/>
    <lineage>
        <taxon>Eukaryota</taxon>
        <taxon>Metazoa</taxon>
        <taxon>Ecdysozoa</taxon>
        <taxon>Arthropoda</taxon>
        <taxon>Crustacea</taxon>
        <taxon>Branchiopoda</taxon>
        <taxon>Diplostraca</taxon>
        <taxon>Cladocera</taxon>
        <taxon>Onychopoda</taxon>
        <taxon>Podonidae</taxon>
        <taxon>Evadne</taxon>
    </lineage>
</organism>
<evidence type="ECO:0000256" key="1">
    <source>
        <dbReference type="SAM" id="Phobius"/>
    </source>
</evidence>
<keyword evidence="1" id="KW-0812">Transmembrane</keyword>